<proteinExistence type="predicted"/>
<keyword evidence="2" id="KW-1185">Reference proteome</keyword>
<organism evidence="1 2">
    <name type="scientific">Boeremia exigua</name>
    <dbReference type="NCBI Taxonomy" id="749465"/>
    <lineage>
        <taxon>Eukaryota</taxon>
        <taxon>Fungi</taxon>
        <taxon>Dikarya</taxon>
        <taxon>Ascomycota</taxon>
        <taxon>Pezizomycotina</taxon>
        <taxon>Dothideomycetes</taxon>
        <taxon>Pleosporomycetidae</taxon>
        <taxon>Pleosporales</taxon>
        <taxon>Pleosporineae</taxon>
        <taxon>Didymellaceae</taxon>
        <taxon>Boeremia</taxon>
    </lineage>
</organism>
<evidence type="ECO:0000313" key="1">
    <source>
        <dbReference type="EMBL" id="KAJ8109631.1"/>
    </source>
</evidence>
<dbReference type="Proteomes" id="UP001153331">
    <property type="component" value="Unassembled WGS sequence"/>
</dbReference>
<protein>
    <submittedName>
        <fullName evidence="1">Uncharacterized protein</fullName>
    </submittedName>
</protein>
<name>A0ACC2I2Y8_9PLEO</name>
<evidence type="ECO:0000313" key="2">
    <source>
        <dbReference type="Proteomes" id="UP001153331"/>
    </source>
</evidence>
<reference evidence="1" key="1">
    <citation type="submission" date="2022-11" db="EMBL/GenBank/DDBJ databases">
        <title>Genome Sequence of Boeremia exigua.</title>
        <authorList>
            <person name="Buettner E."/>
        </authorList>
    </citation>
    <scope>NUCLEOTIDE SEQUENCE</scope>
    <source>
        <strain evidence="1">CU02</strain>
    </source>
</reference>
<comment type="caution">
    <text evidence="1">The sequence shown here is derived from an EMBL/GenBank/DDBJ whole genome shotgun (WGS) entry which is preliminary data.</text>
</comment>
<sequence length="373" mass="42343">MPVEKGPAREKDTERDYYSALKPGDRSVDLGEGASPKLVHLVALFLQNRAREIGFGQFRTYDLYEPHAHPDASPRGPDYIAPSRYYDVTAPLDSISYHRYKWDSSDQQSWDELSSVKRVDAIDGYRNPPPALSRLITIKVMSPEKNAMQSDKSMLVLSDDVQTVATLVVDTETSEPILCAWNEDLRENLPRVEDLEDRIQKRVTTDGSRRDIYTPEEQKFFNECLYQTWDELANRIYEMTEESDRPRVSGEDHRLAFRFVKRPPVLYHTTQFHALYQQLISGVSDVGDGGVGGDDVDDDEGREDIVRTHVVSGEESEEASEVDDDDDDDTDDMVVSRAFPRQASRHVGAYTLPAPEGEHDLEEDSGSVFSENE</sequence>
<gene>
    <name evidence="1" type="ORF">OPT61_g7319</name>
</gene>
<accession>A0ACC2I2Y8</accession>
<dbReference type="EMBL" id="JAPHNI010000589">
    <property type="protein sequence ID" value="KAJ8109631.1"/>
    <property type="molecule type" value="Genomic_DNA"/>
</dbReference>